<dbReference type="InterPro" id="IPR009057">
    <property type="entry name" value="Homeodomain-like_sf"/>
</dbReference>
<dbReference type="InterPro" id="IPR007526">
    <property type="entry name" value="SWIRM"/>
</dbReference>
<feature type="region of interest" description="Disordered" evidence="1">
    <location>
        <begin position="224"/>
        <end position="260"/>
    </location>
</feature>
<dbReference type="EMBL" id="JBBBZM010000094">
    <property type="protein sequence ID" value="KAL0634455.1"/>
    <property type="molecule type" value="Genomic_DNA"/>
</dbReference>
<protein>
    <recommendedName>
        <fullName evidence="2">SWIRM domain-containing protein</fullName>
    </recommendedName>
</protein>
<name>A0ABR3GEV9_9PEZI</name>
<sequence length="391" mass="43514">MHATPMSYSQIPSLNKTGVLASPPELLNSLDRFPSPTPSNTNTNRCSFTVPMSGIQLTTPIDKMSIAAATNPTPVTMLSPPPSPAIRRLLSPVSSSPSSAIADRVLFPQSEHTISLETPLFDVSEQFEPLIQNVISTSNKTKRKVDSRPKPTDEEYNAFVSCAWRLYQSNPRDWLRREKANMKIMDRAGGNRVQKATTTAGYTKRNIAPARSANTGVPTLKPRVQARSVRTPRPTPKAATIDSFAYPDGRFQTPQTPSSGPIRVRAVATREDADFEAIPDMSPPLETLPGSKCLKADWKGTVLDLSDDPHANLLHPAELHLASVLRLSCASYLTSKRRIFQMKVERERMGLKFMKTDSQKACKIDVNKASKLWTAYEKVGWFERRYIQQYL</sequence>
<evidence type="ECO:0000313" key="3">
    <source>
        <dbReference type="EMBL" id="KAL0634455.1"/>
    </source>
</evidence>
<dbReference type="Proteomes" id="UP001447188">
    <property type="component" value="Unassembled WGS sequence"/>
</dbReference>
<dbReference type="Gene3D" id="1.10.10.10">
    <property type="entry name" value="Winged helix-like DNA-binding domain superfamily/Winged helix DNA-binding domain"/>
    <property type="match status" value="1"/>
</dbReference>
<keyword evidence="4" id="KW-1185">Reference proteome</keyword>
<gene>
    <name evidence="3" type="ORF">Q9L58_006626</name>
</gene>
<organism evidence="3 4">
    <name type="scientific">Discina gigas</name>
    <dbReference type="NCBI Taxonomy" id="1032678"/>
    <lineage>
        <taxon>Eukaryota</taxon>
        <taxon>Fungi</taxon>
        <taxon>Dikarya</taxon>
        <taxon>Ascomycota</taxon>
        <taxon>Pezizomycotina</taxon>
        <taxon>Pezizomycetes</taxon>
        <taxon>Pezizales</taxon>
        <taxon>Discinaceae</taxon>
        <taxon>Discina</taxon>
    </lineage>
</organism>
<evidence type="ECO:0000256" key="1">
    <source>
        <dbReference type="SAM" id="MobiDB-lite"/>
    </source>
</evidence>
<evidence type="ECO:0000259" key="2">
    <source>
        <dbReference type="PROSITE" id="PS50934"/>
    </source>
</evidence>
<evidence type="ECO:0000313" key="4">
    <source>
        <dbReference type="Proteomes" id="UP001447188"/>
    </source>
</evidence>
<proteinExistence type="predicted"/>
<comment type="caution">
    <text evidence="3">The sequence shown here is derived from an EMBL/GenBank/DDBJ whole genome shotgun (WGS) entry which is preliminary data.</text>
</comment>
<accession>A0ABR3GEV9</accession>
<dbReference type="InterPro" id="IPR036388">
    <property type="entry name" value="WH-like_DNA-bd_sf"/>
</dbReference>
<dbReference type="PANTHER" id="PTHR12374:SF21">
    <property type="entry name" value="SWIRM DOMAIN-CONTAINING PROTEIN FUN19-RELATED"/>
    <property type="match status" value="1"/>
</dbReference>
<dbReference type="SUPFAM" id="SSF46689">
    <property type="entry name" value="Homeodomain-like"/>
    <property type="match status" value="1"/>
</dbReference>
<reference evidence="3 4" key="1">
    <citation type="submission" date="2024-02" db="EMBL/GenBank/DDBJ databases">
        <title>Discinaceae phylogenomics.</title>
        <authorList>
            <person name="Dirks A.C."/>
            <person name="James T.Y."/>
        </authorList>
    </citation>
    <scope>NUCLEOTIDE SEQUENCE [LARGE SCALE GENOMIC DNA]</scope>
    <source>
        <strain evidence="3 4">ACD0624</strain>
    </source>
</reference>
<dbReference type="PROSITE" id="PS50934">
    <property type="entry name" value="SWIRM"/>
    <property type="match status" value="1"/>
</dbReference>
<feature type="domain" description="SWIRM" evidence="2">
    <location>
        <begin position="294"/>
        <end position="391"/>
    </location>
</feature>
<dbReference type="Pfam" id="PF04433">
    <property type="entry name" value="SWIRM"/>
    <property type="match status" value="1"/>
</dbReference>
<dbReference type="PANTHER" id="PTHR12374">
    <property type="entry name" value="TRANSCRIPTIONAL ADAPTOR 2 ADA2 -RELATED"/>
    <property type="match status" value="1"/>
</dbReference>